<dbReference type="Gene3D" id="1.20.5.340">
    <property type="match status" value="1"/>
</dbReference>
<feature type="region of interest" description="Disordered" evidence="2">
    <location>
        <begin position="180"/>
        <end position="258"/>
    </location>
</feature>
<dbReference type="InterPro" id="IPR058936">
    <property type="entry name" value="At4g15545-like"/>
</dbReference>
<feature type="compositionally biased region" description="Low complexity" evidence="2">
    <location>
        <begin position="234"/>
        <end position="251"/>
    </location>
</feature>
<dbReference type="PANTHER" id="PTHR47383:SF3">
    <property type="entry name" value="WAT1-RELATED PROTEIN"/>
    <property type="match status" value="1"/>
</dbReference>
<accession>A0A7I8JZ23</accession>
<name>A0A7I8JZ23_SPIIN</name>
<keyword evidence="5" id="KW-1185">Reference proteome</keyword>
<sequence length="328" mass="35851">MASAQPGFGLPEEVLAVLPEDPFEQLDVARRITSIALSNRVSKLEEELSALRRELEEKDDAVAELQAQMEALDSSLEVLRSENASLASTVKKLNRDVSKLEIFKKTLMQSLQEDEEKPNAGHPKVSPNRGSTLGLSSPVSTRTESDAASQFSETGSSVSDGTSLIESDALRQAASQGLALTLGSRSTTPKLTPPDSPTRQSASASPTRLSKPGSPRRQSIAFTNARQMFDERPSSFSSMPSSQHSSMSGSFDPGAHTGRARVDGKELFRQVRTRLSYEQFSAFLANVKELNSHKQSREETLRKAEEIFGPDNRDLYAIFEGLISRNPH</sequence>
<proteinExistence type="predicted"/>
<protein>
    <recommendedName>
        <fullName evidence="3">At4g15545-like C-terminal domain-containing protein</fullName>
    </recommendedName>
</protein>
<dbReference type="AlphaFoldDB" id="A0A7I8JZ23"/>
<evidence type="ECO:0000259" key="3">
    <source>
        <dbReference type="Pfam" id="PF25972"/>
    </source>
</evidence>
<feature type="compositionally biased region" description="Polar residues" evidence="2">
    <location>
        <begin position="197"/>
        <end position="208"/>
    </location>
</feature>
<feature type="compositionally biased region" description="Polar residues" evidence="2">
    <location>
        <begin position="128"/>
        <end position="163"/>
    </location>
</feature>
<dbReference type="PANTHER" id="PTHR47383">
    <property type="entry name" value="OS03G0659800 PROTEIN"/>
    <property type="match status" value="1"/>
</dbReference>
<evidence type="ECO:0000313" key="4">
    <source>
        <dbReference type="EMBL" id="CAA7388685.1"/>
    </source>
</evidence>
<dbReference type="EMBL" id="LR746264">
    <property type="protein sequence ID" value="CAA7388685.1"/>
    <property type="molecule type" value="Genomic_DNA"/>
</dbReference>
<feature type="coiled-coil region" evidence="1">
    <location>
        <begin position="34"/>
        <end position="96"/>
    </location>
</feature>
<keyword evidence="1" id="KW-0175">Coiled coil</keyword>
<evidence type="ECO:0000313" key="5">
    <source>
        <dbReference type="Proteomes" id="UP000663760"/>
    </source>
</evidence>
<feature type="region of interest" description="Disordered" evidence="2">
    <location>
        <begin position="111"/>
        <end position="163"/>
    </location>
</feature>
<organism evidence="4 5">
    <name type="scientific">Spirodela intermedia</name>
    <name type="common">Intermediate duckweed</name>
    <dbReference type="NCBI Taxonomy" id="51605"/>
    <lineage>
        <taxon>Eukaryota</taxon>
        <taxon>Viridiplantae</taxon>
        <taxon>Streptophyta</taxon>
        <taxon>Embryophyta</taxon>
        <taxon>Tracheophyta</taxon>
        <taxon>Spermatophyta</taxon>
        <taxon>Magnoliopsida</taxon>
        <taxon>Liliopsida</taxon>
        <taxon>Araceae</taxon>
        <taxon>Lemnoideae</taxon>
        <taxon>Spirodela</taxon>
    </lineage>
</organism>
<evidence type="ECO:0000256" key="1">
    <source>
        <dbReference type="SAM" id="Coils"/>
    </source>
</evidence>
<evidence type="ECO:0000256" key="2">
    <source>
        <dbReference type="SAM" id="MobiDB-lite"/>
    </source>
</evidence>
<dbReference type="Pfam" id="PF25972">
    <property type="entry name" value="At4g15545_C"/>
    <property type="match status" value="1"/>
</dbReference>
<feature type="domain" description="At4g15545-like C-terminal" evidence="3">
    <location>
        <begin position="261"/>
        <end position="326"/>
    </location>
</feature>
<dbReference type="InterPro" id="IPR058935">
    <property type="entry name" value="At4g15545-like_C"/>
</dbReference>
<dbReference type="OrthoDB" id="5599468at2759"/>
<gene>
    <name evidence="4" type="ORF">SI8410_01000872</name>
</gene>
<reference evidence="4" key="1">
    <citation type="submission" date="2020-02" db="EMBL/GenBank/DDBJ databases">
        <authorList>
            <person name="Scholz U."/>
            <person name="Mascher M."/>
            <person name="Fiebig A."/>
        </authorList>
    </citation>
    <scope>NUCLEOTIDE SEQUENCE</scope>
</reference>
<dbReference type="Proteomes" id="UP000663760">
    <property type="component" value="Chromosome 1"/>
</dbReference>
<feature type="compositionally biased region" description="Polar residues" evidence="2">
    <location>
        <begin position="216"/>
        <end position="226"/>
    </location>
</feature>